<evidence type="ECO:0000256" key="4">
    <source>
        <dbReference type="ARBA" id="ARBA00022989"/>
    </source>
</evidence>
<dbReference type="Proteomes" id="UP000525298">
    <property type="component" value="Unassembled WGS sequence"/>
</dbReference>
<dbReference type="Pfam" id="PF03739">
    <property type="entry name" value="LptF_LptG"/>
    <property type="match status" value="1"/>
</dbReference>
<dbReference type="PANTHER" id="PTHR33529:SF6">
    <property type="entry name" value="YJGP_YJGQ FAMILY PERMEASE"/>
    <property type="match status" value="1"/>
</dbReference>
<evidence type="ECO:0000256" key="1">
    <source>
        <dbReference type="ARBA" id="ARBA00004651"/>
    </source>
</evidence>
<dbReference type="NCBIfam" id="TIGR04407">
    <property type="entry name" value="LptF_YjgP"/>
    <property type="match status" value="1"/>
</dbReference>
<organism evidence="7 8">
    <name type="scientific">Desulfosalsimonas propionicica</name>
    <dbReference type="NCBI Taxonomy" id="332175"/>
    <lineage>
        <taxon>Bacteria</taxon>
        <taxon>Pseudomonadati</taxon>
        <taxon>Thermodesulfobacteriota</taxon>
        <taxon>Desulfobacteria</taxon>
        <taxon>Desulfobacterales</taxon>
        <taxon>Desulfosalsimonadaceae</taxon>
        <taxon>Desulfosalsimonas</taxon>
    </lineage>
</organism>
<accession>A0A7W0CBT0</accession>
<dbReference type="InterPro" id="IPR005495">
    <property type="entry name" value="LptG/LptF_permease"/>
</dbReference>
<dbReference type="EMBL" id="JACDUS010000013">
    <property type="protein sequence ID" value="MBA2882839.1"/>
    <property type="molecule type" value="Genomic_DNA"/>
</dbReference>
<evidence type="ECO:0000256" key="3">
    <source>
        <dbReference type="ARBA" id="ARBA00022692"/>
    </source>
</evidence>
<feature type="transmembrane region" description="Helical" evidence="6">
    <location>
        <begin position="102"/>
        <end position="123"/>
    </location>
</feature>
<dbReference type="GO" id="GO:0055085">
    <property type="term" value="P:transmembrane transport"/>
    <property type="evidence" value="ECO:0007669"/>
    <property type="project" value="InterPro"/>
</dbReference>
<reference evidence="7 8" key="1">
    <citation type="submission" date="2020-07" db="EMBL/GenBank/DDBJ databases">
        <title>Genomic Encyclopedia of Type Strains, Phase IV (KMG-IV): sequencing the most valuable type-strain genomes for metagenomic binning, comparative biology and taxonomic classification.</title>
        <authorList>
            <person name="Goeker M."/>
        </authorList>
    </citation>
    <scope>NUCLEOTIDE SEQUENCE [LARGE SCALE GENOMIC DNA]</scope>
    <source>
        <strain evidence="7 8">DSM 17721</strain>
    </source>
</reference>
<keyword evidence="3 6" id="KW-0812">Transmembrane</keyword>
<evidence type="ECO:0000313" key="8">
    <source>
        <dbReference type="Proteomes" id="UP000525298"/>
    </source>
</evidence>
<comment type="subcellular location">
    <subcellularLocation>
        <location evidence="1">Cell membrane</location>
        <topology evidence="1">Multi-pass membrane protein</topology>
    </subcellularLocation>
</comment>
<keyword evidence="4 6" id="KW-1133">Transmembrane helix</keyword>
<keyword evidence="2" id="KW-1003">Cell membrane</keyword>
<protein>
    <submittedName>
        <fullName evidence="7">Lipopolysaccharide export system permease protein</fullName>
    </submittedName>
</protein>
<evidence type="ECO:0000256" key="6">
    <source>
        <dbReference type="SAM" id="Phobius"/>
    </source>
</evidence>
<gene>
    <name evidence="7" type="ORF">HNR65_003194</name>
</gene>
<proteinExistence type="predicted"/>
<evidence type="ECO:0000256" key="2">
    <source>
        <dbReference type="ARBA" id="ARBA00022475"/>
    </source>
</evidence>
<feature type="transmembrane region" description="Helical" evidence="6">
    <location>
        <begin position="52"/>
        <end position="81"/>
    </location>
</feature>
<feature type="transmembrane region" description="Helical" evidence="6">
    <location>
        <begin position="287"/>
        <end position="308"/>
    </location>
</feature>
<feature type="transmembrane region" description="Helical" evidence="6">
    <location>
        <begin position="315"/>
        <end position="336"/>
    </location>
</feature>
<feature type="transmembrane region" description="Helical" evidence="6">
    <location>
        <begin position="342"/>
        <end position="364"/>
    </location>
</feature>
<dbReference type="AlphaFoldDB" id="A0A7W0CBT0"/>
<dbReference type="RefSeq" id="WP_181552461.1">
    <property type="nucleotide sequence ID" value="NZ_JACDUS010000013.1"/>
</dbReference>
<dbReference type="GO" id="GO:0043190">
    <property type="term" value="C:ATP-binding cassette (ABC) transporter complex"/>
    <property type="evidence" value="ECO:0007669"/>
    <property type="project" value="InterPro"/>
</dbReference>
<dbReference type="PANTHER" id="PTHR33529">
    <property type="entry name" value="SLR0882 PROTEIN-RELATED"/>
    <property type="match status" value="1"/>
</dbReference>
<evidence type="ECO:0000313" key="7">
    <source>
        <dbReference type="EMBL" id="MBA2882839.1"/>
    </source>
</evidence>
<comment type="caution">
    <text evidence="7">The sequence shown here is derived from an EMBL/GenBank/DDBJ whole genome shotgun (WGS) entry which is preliminary data.</text>
</comment>
<name>A0A7W0CBT0_9BACT</name>
<keyword evidence="8" id="KW-1185">Reference proteome</keyword>
<keyword evidence="5 6" id="KW-0472">Membrane</keyword>
<evidence type="ECO:0000256" key="5">
    <source>
        <dbReference type="ARBA" id="ARBA00023136"/>
    </source>
</evidence>
<sequence>MKPYTLVNRYIFKELIPPFVINLVFFMFIFLMSEILDITDMIVNYQVNLSVFFLMIVYSMPYFLVYIIPMSVMMSILLTFLRMSADNEIVALKAGGVSLYGLIPPVLLFAACGFLITVAMAGWGMPWGKSAYEKTAMEVVRSNFNIGMSEGRFNDDFAGLTFYVNNVDMKTRELNDVLIQDSRQSQTSSTIIAPKGDLLKGNDDYTFVIRLYDGVISQVEPGRGGAHATNFKTYDIRLDIAGSGTNMGSRRKDEKEMCFSELREYIKTAENRDKRYYSVLLELHRKFSIPFACIAMGLLALPLGVMSVSARKSAGLGMGLLCFLLYYLLLSAGTVLGESGRFHPAIGLWAPNGIMGVLGLYMLVKTAKDEPVGLQSGFAFAVGRIRGFLAGRTKP</sequence>
<dbReference type="InterPro" id="IPR030922">
    <property type="entry name" value="LptF"/>
</dbReference>
<dbReference type="GO" id="GO:0015920">
    <property type="term" value="P:lipopolysaccharide transport"/>
    <property type="evidence" value="ECO:0007669"/>
    <property type="project" value="TreeGrafter"/>
</dbReference>
<feature type="transmembrane region" description="Helical" evidence="6">
    <location>
        <begin position="12"/>
        <end position="32"/>
    </location>
</feature>